<evidence type="ECO:0000256" key="1">
    <source>
        <dbReference type="SAM" id="Phobius"/>
    </source>
</evidence>
<feature type="transmembrane region" description="Helical" evidence="1">
    <location>
        <begin position="63"/>
        <end position="86"/>
    </location>
</feature>
<dbReference type="Pfam" id="PF09490">
    <property type="entry name" value="CbtA"/>
    <property type="match status" value="1"/>
</dbReference>
<sequence precursor="true">MARTLLLRGMLVGLVAGLIVFAFARWIGEPQVDRAIAFETSMDQARGEAPEPEMVSRKIQSGLGLLTGAVVYCTALGGIFGIVFAFTRGRLSTARPRVLSAVIAGLGFISIVLVPSLKYPANPPAVGNPETIGVRTGAYFLLIAISLMSLILAIKAGRSLNKPFGPWNASLLAALLFVLLAGTSAHFLPVIDEVPAGFPASLLWKFRIASWETQVVLWSVLGLLFGGLTERQEAAAQQSGRAFPTSDEMRYS</sequence>
<accession>G8NS94</accession>
<evidence type="ECO:0000313" key="3">
    <source>
        <dbReference type="Proteomes" id="UP000007113"/>
    </source>
</evidence>
<dbReference type="InterPro" id="IPR012666">
    <property type="entry name" value="CbtA_put"/>
</dbReference>
<reference evidence="2 3" key="1">
    <citation type="submission" date="2011-11" db="EMBL/GenBank/DDBJ databases">
        <title>Complete sequence of Granulicella mallensis MP5ACTX8.</title>
        <authorList>
            <consortium name="US DOE Joint Genome Institute"/>
            <person name="Lucas S."/>
            <person name="Copeland A."/>
            <person name="Lapidus A."/>
            <person name="Cheng J.-F."/>
            <person name="Goodwin L."/>
            <person name="Pitluck S."/>
            <person name="Peters L."/>
            <person name="Lu M."/>
            <person name="Detter J.C."/>
            <person name="Han C."/>
            <person name="Tapia R."/>
            <person name="Land M."/>
            <person name="Hauser L."/>
            <person name="Kyrpides N."/>
            <person name="Ivanova N."/>
            <person name="Mikhailova N."/>
            <person name="Pagani I."/>
            <person name="Rawat S."/>
            <person name="Mannisto M."/>
            <person name="Haggblom M."/>
            <person name="Woyke T."/>
        </authorList>
    </citation>
    <scope>NUCLEOTIDE SEQUENCE [LARGE SCALE GENOMIC DNA]</scope>
    <source>
        <strain evidence="3">ATCC BAA-1857 / DSM 23137 / MP5ACTX8</strain>
    </source>
</reference>
<dbReference type="RefSeq" id="WP_014266265.1">
    <property type="nucleotide sequence ID" value="NC_016631.1"/>
</dbReference>
<feature type="transmembrane region" description="Helical" evidence="1">
    <location>
        <begin position="5"/>
        <end position="27"/>
    </location>
</feature>
<dbReference type="EMBL" id="CP003130">
    <property type="protein sequence ID" value="AEU37388.1"/>
    <property type="molecule type" value="Genomic_DNA"/>
</dbReference>
<gene>
    <name evidence="2" type="ordered locus">AciX8_3085</name>
</gene>
<keyword evidence="1" id="KW-0472">Membrane</keyword>
<keyword evidence="1" id="KW-0812">Transmembrane</keyword>
<protein>
    <recommendedName>
        <fullName evidence="4">Cobalt transporter, subunit CbtA</fullName>
    </recommendedName>
</protein>
<dbReference type="AlphaFoldDB" id="G8NS94"/>
<name>G8NS94_GRAMM</name>
<dbReference type="KEGG" id="gma:AciX8_3085"/>
<dbReference type="eggNOG" id="COG5446">
    <property type="taxonomic scope" value="Bacteria"/>
</dbReference>
<dbReference type="Proteomes" id="UP000007113">
    <property type="component" value="Chromosome"/>
</dbReference>
<feature type="transmembrane region" description="Helical" evidence="1">
    <location>
        <begin position="208"/>
        <end position="228"/>
    </location>
</feature>
<feature type="transmembrane region" description="Helical" evidence="1">
    <location>
        <begin position="98"/>
        <end position="117"/>
    </location>
</feature>
<proteinExistence type="predicted"/>
<keyword evidence="1" id="KW-1133">Transmembrane helix</keyword>
<feature type="transmembrane region" description="Helical" evidence="1">
    <location>
        <begin position="137"/>
        <end position="157"/>
    </location>
</feature>
<evidence type="ECO:0008006" key="4">
    <source>
        <dbReference type="Google" id="ProtNLM"/>
    </source>
</evidence>
<feature type="transmembrane region" description="Helical" evidence="1">
    <location>
        <begin position="169"/>
        <end position="188"/>
    </location>
</feature>
<evidence type="ECO:0000313" key="2">
    <source>
        <dbReference type="EMBL" id="AEU37388.1"/>
    </source>
</evidence>
<organism evidence="2 3">
    <name type="scientific">Granulicella mallensis (strain ATCC BAA-1857 / DSM 23137 / MP5ACTX8)</name>
    <dbReference type="NCBI Taxonomy" id="682795"/>
    <lineage>
        <taxon>Bacteria</taxon>
        <taxon>Pseudomonadati</taxon>
        <taxon>Acidobacteriota</taxon>
        <taxon>Terriglobia</taxon>
        <taxon>Terriglobales</taxon>
        <taxon>Acidobacteriaceae</taxon>
        <taxon>Granulicella</taxon>
    </lineage>
</organism>
<dbReference type="STRING" id="682795.AciX8_3085"/>
<keyword evidence="3" id="KW-1185">Reference proteome</keyword>
<dbReference type="HOGENOM" id="CLU_090632_0_0_0"/>
<dbReference type="OrthoDB" id="6851830at2"/>